<gene>
    <name evidence="1" type="ORF">C3E79_01635</name>
</gene>
<proteinExistence type="predicted"/>
<name>A0A2S0WC57_9CORY</name>
<dbReference type="AlphaFoldDB" id="A0A2S0WC57"/>
<protein>
    <submittedName>
        <fullName evidence="1">DUF3068 domain-containing protein</fullName>
    </submittedName>
</protein>
<evidence type="ECO:0000313" key="2">
    <source>
        <dbReference type="Proteomes" id="UP000244754"/>
    </source>
</evidence>
<dbReference type="RefSeq" id="WP_108403341.1">
    <property type="nucleotide sequence ID" value="NZ_CP026948.1"/>
</dbReference>
<dbReference type="KEGG" id="clia:C3E79_01635"/>
<sequence>MLSKFRILASLVTGLGVALIVGGLIAPRFLLGDARLPLDLEHTTWTIEDPAGQARGETKPVTRQLHMEIQDPSGPDIASVRVGESILAGSSPNDFDNLVSAGTWTYPMDRKSGAPTQPMEFSSVMVMPPTRVQSDAPWLKFPADVHNTTYDVFDPTLRAAAPAEFVGEGEIAGRTVYRFEQVVEPTNLARAYADPRNTKTQVDAEGNQTRSFLFYSARRELTVDQATGLVVGINEDVDTYYADDGGRRVEDVLRYEGKMDERRSEEMAGQLSTVLSAAQSRAVTYAVIALGVLLVALGLFGALRGQRAR</sequence>
<accession>A0A2S0WC57</accession>
<dbReference type="OrthoDB" id="153031at2"/>
<reference evidence="2" key="1">
    <citation type="submission" date="2018-01" db="EMBL/GenBank/DDBJ databases">
        <authorList>
            <person name="Li J."/>
        </authorList>
    </citation>
    <scope>NUCLEOTIDE SEQUENCE [LARGE SCALE GENOMIC DNA]</scope>
    <source>
        <strain evidence="2">2184</strain>
    </source>
</reference>
<keyword evidence="2" id="KW-1185">Reference proteome</keyword>
<dbReference type="Proteomes" id="UP000244754">
    <property type="component" value="Chromosome"/>
</dbReference>
<evidence type="ECO:0000313" key="1">
    <source>
        <dbReference type="EMBL" id="AWB83346.1"/>
    </source>
</evidence>
<dbReference type="EMBL" id="CP026948">
    <property type="protein sequence ID" value="AWB83346.1"/>
    <property type="molecule type" value="Genomic_DNA"/>
</dbReference>
<organism evidence="1 2">
    <name type="scientific">Corynebacterium liangguodongii</name>
    <dbReference type="NCBI Taxonomy" id="2079535"/>
    <lineage>
        <taxon>Bacteria</taxon>
        <taxon>Bacillati</taxon>
        <taxon>Actinomycetota</taxon>
        <taxon>Actinomycetes</taxon>
        <taxon>Mycobacteriales</taxon>
        <taxon>Corynebacteriaceae</taxon>
        <taxon>Corynebacterium</taxon>
    </lineage>
</organism>
<dbReference type="InterPro" id="IPR021424">
    <property type="entry name" value="PorA"/>
</dbReference>
<dbReference type="Pfam" id="PF11271">
    <property type="entry name" value="PorA"/>
    <property type="match status" value="1"/>
</dbReference>